<proteinExistence type="predicted"/>
<organism evidence="1 2">
    <name type="scientific">Streblomastix strix</name>
    <dbReference type="NCBI Taxonomy" id="222440"/>
    <lineage>
        <taxon>Eukaryota</taxon>
        <taxon>Metamonada</taxon>
        <taxon>Preaxostyla</taxon>
        <taxon>Oxymonadida</taxon>
        <taxon>Streblomastigidae</taxon>
        <taxon>Streblomastix</taxon>
    </lineage>
</organism>
<name>A0A5J4UMU8_9EUKA</name>
<dbReference type="EMBL" id="SNRW01014194">
    <property type="protein sequence ID" value="KAA6371738.1"/>
    <property type="molecule type" value="Genomic_DNA"/>
</dbReference>
<sequence>MINLRIQSILAELSKEKFFKLLIDASYGYDTFNTEKFDGMKFLDKAYTFISQHHPNHIGTRRFNANTYAVQIKLKTATSRKRFQFVLADTDSFYIAIAGDPNKDCHQQFEAKVSDKQFLQRTDILIFTIS</sequence>
<evidence type="ECO:0000313" key="2">
    <source>
        <dbReference type="Proteomes" id="UP000324800"/>
    </source>
</evidence>
<protein>
    <submittedName>
        <fullName evidence="1">Uncharacterized protein</fullName>
    </submittedName>
</protein>
<reference evidence="1 2" key="1">
    <citation type="submission" date="2019-03" db="EMBL/GenBank/DDBJ databases">
        <title>Single cell metagenomics reveals metabolic interactions within the superorganism composed of flagellate Streblomastix strix and complex community of Bacteroidetes bacteria on its surface.</title>
        <authorList>
            <person name="Treitli S.C."/>
            <person name="Kolisko M."/>
            <person name="Husnik F."/>
            <person name="Keeling P."/>
            <person name="Hampl V."/>
        </authorList>
    </citation>
    <scope>NUCLEOTIDE SEQUENCE [LARGE SCALE GENOMIC DNA]</scope>
    <source>
        <strain evidence="1">ST1C</strain>
    </source>
</reference>
<accession>A0A5J4UMU8</accession>
<dbReference type="Proteomes" id="UP000324800">
    <property type="component" value="Unassembled WGS sequence"/>
</dbReference>
<evidence type="ECO:0000313" key="1">
    <source>
        <dbReference type="EMBL" id="KAA6371738.1"/>
    </source>
</evidence>
<gene>
    <name evidence="1" type="ORF">EZS28_032735</name>
</gene>
<comment type="caution">
    <text evidence="1">The sequence shown here is derived from an EMBL/GenBank/DDBJ whole genome shotgun (WGS) entry which is preliminary data.</text>
</comment>
<dbReference type="OrthoDB" id="90214at2759"/>
<dbReference type="AlphaFoldDB" id="A0A5J4UMU8"/>